<dbReference type="EMBL" id="DF820460">
    <property type="protein sequence ID" value="GAK54076.1"/>
    <property type="molecule type" value="Genomic_DNA"/>
</dbReference>
<dbReference type="AlphaFoldDB" id="A0A081BRP5"/>
<dbReference type="STRING" id="1499966.U14_05353"/>
<reference evidence="5" key="1">
    <citation type="journal article" date="2015" name="PeerJ">
        <title>First genomic representation of candidate bacterial phylum KSB3 points to enhanced environmental sensing as a trigger of wastewater bulking.</title>
        <authorList>
            <person name="Sekiguchi Y."/>
            <person name="Ohashi A."/>
            <person name="Parks D.H."/>
            <person name="Yamauchi T."/>
            <person name="Tyson G.W."/>
            <person name="Hugenholtz P."/>
        </authorList>
    </citation>
    <scope>NUCLEOTIDE SEQUENCE [LARGE SCALE GENOMIC DNA]</scope>
</reference>
<gene>
    <name evidence="5" type="ORF">U14_05353</name>
</gene>
<evidence type="ECO:0000256" key="3">
    <source>
        <dbReference type="ARBA" id="ARBA00023163"/>
    </source>
</evidence>
<dbReference type="CDD" id="cd06267">
    <property type="entry name" value="PBP1_LacI_sugar_binding-like"/>
    <property type="match status" value="1"/>
</dbReference>
<dbReference type="Pfam" id="PF00532">
    <property type="entry name" value="Peripla_BP_1"/>
    <property type="match status" value="1"/>
</dbReference>
<name>A0A081BRP5_9BACT</name>
<keyword evidence="1" id="KW-0805">Transcription regulation</keyword>
<dbReference type="HOGENOM" id="CLU_037628_15_0_0"/>
<dbReference type="SMART" id="SM00345">
    <property type="entry name" value="HTH_GNTR"/>
    <property type="match status" value="1"/>
</dbReference>
<dbReference type="Gene3D" id="3.40.50.2300">
    <property type="match status" value="2"/>
</dbReference>
<evidence type="ECO:0000259" key="4">
    <source>
        <dbReference type="PROSITE" id="PS50949"/>
    </source>
</evidence>
<evidence type="ECO:0000313" key="5">
    <source>
        <dbReference type="EMBL" id="GAK54076.1"/>
    </source>
</evidence>
<dbReference type="InterPro" id="IPR036388">
    <property type="entry name" value="WH-like_DNA-bd_sf"/>
</dbReference>
<evidence type="ECO:0000256" key="2">
    <source>
        <dbReference type="ARBA" id="ARBA00023125"/>
    </source>
</evidence>
<sequence length="362" mass="40931">MEKGPKYERLKQMIRQNIQDGIWKPESKLPPENELCESFEVSKITVKKAKDELLTEGVLETIPGRKGVFIRKLQGISAGSLIGVVIDDVNVVPFTGIFKGIEDKLWENKLHSILGNVYFDPEKAESYLQSLLQNNIAGVITVPMICEGYQENNRRVLNLLKEKNIPSVLVDRYLPNFDIPSVVSNNRQASKEMAERLFARGHRRILAVSGLPCSSMDERVQGYIDAFEEAGIERDPNLLIRSNEKLFTLSSAHQNNELARIKSLIQKAGDFTACYFMNAPLQTTVRVIFPNGRDGHQQVEFAAYDEITEPLRSLTNRALIVVQPGYKVGWEAAKLLIQEIREPHQGIVQMTIKSEIIEKVLD</sequence>
<dbReference type="GO" id="GO:0003700">
    <property type="term" value="F:DNA-binding transcription factor activity"/>
    <property type="evidence" value="ECO:0007669"/>
    <property type="project" value="InterPro"/>
</dbReference>
<dbReference type="PANTHER" id="PTHR30146:SF109">
    <property type="entry name" value="HTH-TYPE TRANSCRIPTIONAL REGULATOR GALS"/>
    <property type="match status" value="1"/>
</dbReference>
<dbReference type="Gene3D" id="1.10.10.10">
    <property type="entry name" value="Winged helix-like DNA-binding domain superfamily/Winged helix DNA-binding domain"/>
    <property type="match status" value="1"/>
</dbReference>
<dbReference type="InterPro" id="IPR000524">
    <property type="entry name" value="Tscrpt_reg_HTH_GntR"/>
</dbReference>
<dbReference type="SUPFAM" id="SSF53822">
    <property type="entry name" value="Periplasmic binding protein-like I"/>
    <property type="match status" value="1"/>
</dbReference>
<dbReference type="InterPro" id="IPR036390">
    <property type="entry name" value="WH_DNA-bd_sf"/>
</dbReference>
<dbReference type="InterPro" id="IPR001761">
    <property type="entry name" value="Peripla_BP/Lac1_sug-bd_dom"/>
</dbReference>
<dbReference type="InterPro" id="IPR028082">
    <property type="entry name" value="Peripla_BP_I"/>
</dbReference>
<dbReference type="SUPFAM" id="SSF46785">
    <property type="entry name" value="Winged helix' DNA-binding domain"/>
    <property type="match status" value="1"/>
</dbReference>
<keyword evidence="2" id="KW-0238">DNA-binding</keyword>
<dbReference type="Pfam" id="PF00392">
    <property type="entry name" value="GntR"/>
    <property type="match status" value="1"/>
</dbReference>
<keyword evidence="6" id="KW-1185">Reference proteome</keyword>
<dbReference type="Proteomes" id="UP000030700">
    <property type="component" value="Unassembled WGS sequence"/>
</dbReference>
<dbReference type="CDD" id="cd07377">
    <property type="entry name" value="WHTH_GntR"/>
    <property type="match status" value="1"/>
</dbReference>
<dbReference type="PANTHER" id="PTHR30146">
    <property type="entry name" value="LACI-RELATED TRANSCRIPTIONAL REPRESSOR"/>
    <property type="match status" value="1"/>
</dbReference>
<keyword evidence="3" id="KW-0804">Transcription</keyword>
<protein>
    <submittedName>
        <fullName evidence="5">Transcriptional regulator, GntR family with LacI sensor</fullName>
    </submittedName>
</protein>
<proteinExistence type="predicted"/>
<dbReference type="GO" id="GO:0000976">
    <property type="term" value="F:transcription cis-regulatory region binding"/>
    <property type="evidence" value="ECO:0007669"/>
    <property type="project" value="TreeGrafter"/>
</dbReference>
<accession>A0A081BRP5</accession>
<organism evidence="5">
    <name type="scientific">Candidatus Moduliflexus flocculans</name>
    <dbReference type="NCBI Taxonomy" id="1499966"/>
    <lineage>
        <taxon>Bacteria</taxon>
        <taxon>Candidatus Moduliflexota</taxon>
        <taxon>Candidatus Moduliflexia</taxon>
        <taxon>Candidatus Moduliflexales</taxon>
        <taxon>Candidatus Moduliflexaceae</taxon>
    </lineage>
</organism>
<dbReference type="PROSITE" id="PS50949">
    <property type="entry name" value="HTH_GNTR"/>
    <property type="match status" value="1"/>
</dbReference>
<evidence type="ECO:0000256" key="1">
    <source>
        <dbReference type="ARBA" id="ARBA00023015"/>
    </source>
</evidence>
<evidence type="ECO:0000313" key="6">
    <source>
        <dbReference type="Proteomes" id="UP000030700"/>
    </source>
</evidence>
<feature type="domain" description="HTH gntR-type" evidence="4">
    <location>
        <begin position="4"/>
        <end position="73"/>
    </location>
</feature>
<dbReference type="PRINTS" id="PR00035">
    <property type="entry name" value="HTHGNTR"/>
</dbReference>